<accession>A0A9L0TGK5</accession>
<dbReference type="Proteomes" id="UP000002281">
    <property type="component" value="Chromosome 23"/>
</dbReference>
<reference evidence="1" key="2">
    <citation type="submission" date="2025-08" db="UniProtKB">
        <authorList>
            <consortium name="Ensembl"/>
        </authorList>
    </citation>
    <scope>IDENTIFICATION</scope>
    <source>
        <strain evidence="1">Thoroughbred</strain>
    </source>
</reference>
<reference evidence="1" key="3">
    <citation type="submission" date="2025-09" db="UniProtKB">
        <authorList>
            <consortium name="Ensembl"/>
        </authorList>
    </citation>
    <scope>IDENTIFICATION</scope>
    <source>
        <strain evidence="1">Thoroughbred</strain>
    </source>
</reference>
<protein>
    <submittedName>
        <fullName evidence="1">Uncharacterized protein</fullName>
    </submittedName>
</protein>
<name>A0A9L0TGK5_HORSE</name>
<evidence type="ECO:0000313" key="1">
    <source>
        <dbReference type="Ensembl" id="ENSECAP00000087398.1"/>
    </source>
</evidence>
<organism evidence="1 2">
    <name type="scientific">Equus caballus</name>
    <name type="common">Horse</name>
    <dbReference type="NCBI Taxonomy" id="9796"/>
    <lineage>
        <taxon>Eukaryota</taxon>
        <taxon>Metazoa</taxon>
        <taxon>Chordata</taxon>
        <taxon>Craniata</taxon>
        <taxon>Vertebrata</taxon>
        <taxon>Euteleostomi</taxon>
        <taxon>Mammalia</taxon>
        <taxon>Eutheria</taxon>
        <taxon>Laurasiatheria</taxon>
        <taxon>Perissodactyla</taxon>
        <taxon>Equidae</taxon>
        <taxon>Equus</taxon>
    </lineage>
</organism>
<dbReference type="AlphaFoldDB" id="A0A9L0TGK5"/>
<dbReference type="Ensembl" id="ENSECAT00000145424.1">
    <property type="protein sequence ID" value="ENSECAP00000087398.1"/>
    <property type="gene ID" value="ENSECAG00000058759.1"/>
</dbReference>
<dbReference type="GeneTree" id="ENSGT01150000286916"/>
<proteinExistence type="predicted"/>
<keyword evidence="2" id="KW-1185">Reference proteome</keyword>
<evidence type="ECO:0000313" key="2">
    <source>
        <dbReference type="Proteomes" id="UP000002281"/>
    </source>
</evidence>
<reference evidence="1 2" key="1">
    <citation type="journal article" date="2009" name="Science">
        <title>Genome sequence, comparative analysis, and population genetics of the domestic horse.</title>
        <authorList>
            <consortium name="Broad Institute Genome Sequencing Platform"/>
            <consortium name="Broad Institute Whole Genome Assembly Team"/>
            <person name="Wade C.M."/>
            <person name="Giulotto E."/>
            <person name="Sigurdsson S."/>
            <person name="Zoli M."/>
            <person name="Gnerre S."/>
            <person name="Imsland F."/>
            <person name="Lear T.L."/>
            <person name="Adelson D.L."/>
            <person name="Bailey E."/>
            <person name="Bellone R.R."/>
            <person name="Bloecker H."/>
            <person name="Distl O."/>
            <person name="Edgar R.C."/>
            <person name="Garber M."/>
            <person name="Leeb T."/>
            <person name="Mauceli E."/>
            <person name="MacLeod J.N."/>
            <person name="Penedo M.C.T."/>
            <person name="Raison J.M."/>
            <person name="Sharpe T."/>
            <person name="Vogel J."/>
            <person name="Andersson L."/>
            <person name="Antczak D.F."/>
            <person name="Biagi T."/>
            <person name="Binns M.M."/>
            <person name="Chowdhary B.P."/>
            <person name="Coleman S.J."/>
            <person name="Della Valle G."/>
            <person name="Fryc S."/>
            <person name="Guerin G."/>
            <person name="Hasegawa T."/>
            <person name="Hill E.W."/>
            <person name="Jurka J."/>
            <person name="Kiialainen A."/>
            <person name="Lindgren G."/>
            <person name="Liu J."/>
            <person name="Magnani E."/>
            <person name="Mickelson J.R."/>
            <person name="Murray J."/>
            <person name="Nergadze S.G."/>
            <person name="Onofrio R."/>
            <person name="Pedroni S."/>
            <person name="Piras M.F."/>
            <person name="Raudsepp T."/>
            <person name="Rocchi M."/>
            <person name="Roeed K.H."/>
            <person name="Ryder O.A."/>
            <person name="Searle S."/>
            <person name="Skow L."/>
            <person name="Swinburne J.E."/>
            <person name="Syvaenen A.C."/>
            <person name="Tozaki T."/>
            <person name="Valberg S.J."/>
            <person name="Vaudin M."/>
            <person name="White J.R."/>
            <person name="Zody M.C."/>
            <person name="Lander E.S."/>
            <person name="Lindblad-Toh K."/>
        </authorList>
    </citation>
    <scope>NUCLEOTIDE SEQUENCE [LARGE SCALE GENOMIC DNA]</scope>
    <source>
        <strain evidence="1 2">Thoroughbred</strain>
    </source>
</reference>
<sequence>MLNTPNHQGMQIKTTMRCYLISFSMTVIKKTRNNKCWQGCGEKETLVHDWWEGKLVQPLWKTVRSFLRKLKIELPCNPAIPLLGIWPKKTKTLTQKKICTSMFIAALFTIAKM</sequence>